<name>A0AAW1PSV0_9CHLO</name>
<dbReference type="EMBL" id="JALJOR010000009">
    <property type="protein sequence ID" value="KAK9811516.1"/>
    <property type="molecule type" value="Genomic_DNA"/>
</dbReference>
<dbReference type="PANTHER" id="PTHR42935:SF1">
    <property type="entry name" value="SLR0930 PROTEIN"/>
    <property type="match status" value="1"/>
</dbReference>
<dbReference type="InterPro" id="IPR008533">
    <property type="entry name" value="DUF815"/>
</dbReference>
<accession>A0AAW1PSV0</accession>
<protein>
    <submittedName>
        <fullName evidence="2">Uncharacterized protein</fullName>
    </submittedName>
</protein>
<keyword evidence="3" id="KW-1185">Reference proteome</keyword>
<evidence type="ECO:0000256" key="1">
    <source>
        <dbReference type="SAM" id="MobiDB-lite"/>
    </source>
</evidence>
<organism evidence="2 3">
    <name type="scientific">[Myrmecia] bisecta</name>
    <dbReference type="NCBI Taxonomy" id="41462"/>
    <lineage>
        <taxon>Eukaryota</taxon>
        <taxon>Viridiplantae</taxon>
        <taxon>Chlorophyta</taxon>
        <taxon>core chlorophytes</taxon>
        <taxon>Trebouxiophyceae</taxon>
        <taxon>Trebouxiales</taxon>
        <taxon>Trebouxiaceae</taxon>
        <taxon>Myrmecia</taxon>
    </lineage>
</organism>
<gene>
    <name evidence="2" type="ORF">WJX72_005145</name>
</gene>
<proteinExistence type="predicted"/>
<dbReference type="PANTHER" id="PTHR42935">
    <property type="entry name" value="SLR0930 PROTEIN"/>
    <property type="match status" value="1"/>
</dbReference>
<reference evidence="2 3" key="1">
    <citation type="journal article" date="2024" name="Nat. Commun.">
        <title>Phylogenomics reveals the evolutionary origins of lichenization in chlorophyte algae.</title>
        <authorList>
            <person name="Puginier C."/>
            <person name="Libourel C."/>
            <person name="Otte J."/>
            <person name="Skaloud P."/>
            <person name="Haon M."/>
            <person name="Grisel S."/>
            <person name="Petersen M."/>
            <person name="Berrin J.G."/>
            <person name="Delaux P.M."/>
            <person name="Dal Grande F."/>
            <person name="Keller J."/>
        </authorList>
    </citation>
    <scope>NUCLEOTIDE SEQUENCE [LARGE SCALE GENOMIC DNA]</scope>
    <source>
        <strain evidence="2 3">SAG 2043</strain>
    </source>
</reference>
<evidence type="ECO:0000313" key="2">
    <source>
        <dbReference type="EMBL" id="KAK9811516.1"/>
    </source>
</evidence>
<evidence type="ECO:0000313" key="3">
    <source>
        <dbReference type="Proteomes" id="UP001489004"/>
    </source>
</evidence>
<feature type="region of interest" description="Disordered" evidence="1">
    <location>
        <begin position="216"/>
        <end position="243"/>
    </location>
</feature>
<comment type="caution">
    <text evidence="2">The sequence shown here is derived from an EMBL/GenBank/DDBJ whole genome shotgun (WGS) entry which is preliminary data.</text>
</comment>
<sequence length="464" mass="50092">MILHNLSQRTVVSGCHTCAPRSAVRTALRSQPLRTPTRLPNTVVAGFPHIRDSNSRSRSSLTARSIGFDLTGSGPTKSVDKQAGELTRAAASLLLFQSVLKGSAGEAFLKVLQHLQKGSPTALLQHYEEFYSALASGGHASLQDYLLDKLLAGRENSIAKNCANGSLPADSPLNRAARHDLDVLQRLSVAETTLAAWVKEAAPWVADEWLAAASSLASRQSPPEGGAHSLEVPENPEPPACIAAPPTAYQQQLWRERIGDQWKWSAGLEDLRYYWAAHGWGLTGSHSTLQWMNGKFQAFKASPAGGAPISWTNMDEQLTVDMQKAAAAEVRKLMAGDPAQPARHVLAGSSNALPGQQLWQALVESEVPHGLRLVYLPRSQYAHVDELAYGMSLHPRIRFLVMCIGLDVTKPDVVIVDAVSGIGVSQWPANALLCATGTGLENRHWTSCCHVVHGGSVDDNDWPN</sequence>
<dbReference type="AlphaFoldDB" id="A0AAW1PSV0"/>
<dbReference type="Proteomes" id="UP001489004">
    <property type="component" value="Unassembled WGS sequence"/>
</dbReference>